<sequence length="127" mass="14281">MASAFEVTVRRDSVLGIWGAKRRDHRSHNSYIHQYDTALDQSKAQERLRKDLFLATYDFHAFSGSSSFVALVNEPGAITGCSIRPDTGDVRRPCPRFSVTQLASAVTARKSPFIGWHFDWIDFKAGC</sequence>
<comment type="caution">
    <text evidence="1">The sequence shown here is derived from an EMBL/GenBank/DDBJ whole genome shotgun (WGS) entry which is preliminary data.</text>
</comment>
<protein>
    <submittedName>
        <fullName evidence="1">Uncharacterized protein</fullName>
    </submittedName>
</protein>
<proteinExistence type="predicted"/>
<accession>A0ABP0L2F8</accession>
<keyword evidence="2" id="KW-1185">Reference proteome</keyword>
<organism evidence="1 2">
    <name type="scientific">Durusdinium trenchii</name>
    <dbReference type="NCBI Taxonomy" id="1381693"/>
    <lineage>
        <taxon>Eukaryota</taxon>
        <taxon>Sar</taxon>
        <taxon>Alveolata</taxon>
        <taxon>Dinophyceae</taxon>
        <taxon>Suessiales</taxon>
        <taxon>Symbiodiniaceae</taxon>
        <taxon>Durusdinium</taxon>
    </lineage>
</organism>
<gene>
    <name evidence="1" type="ORF">CCMP2556_LOCUS18802</name>
</gene>
<name>A0ABP0L2F8_9DINO</name>
<reference evidence="1 2" key="1">
    <citation type="submission" date="2024-02" db="EMBL/GenBank/DDBJ databases">
        <authorList>
            <person name="Chen Y."/>
            <person name="Shah S."/>
            <person name="Dougan E. K."/>
            <person name="Thang M."/>
            <person name="Chan C."/>
        </authorList>
    </citation>
    <scope>NUCLEOTIDE SEQUENCE [LARGE SCALE GENOMIC DNA]</scope>
</reference>
<dbReference type="EMBL" id="CAXAMN010010791">
    <property type="protein sequence ID" value="CAK9032779.1"/>
    <property type="molecule type" value="Genomic_DNA"/>
</dbReference>
<evidence type="ECO:0000313" key="2">
    <source>
        <dbReference type="Proteomes" id="UP001642484"/>
    </source>
</evidence>
<dbReference type="Proteomes" id="UP001642484">
    <property type="component" value="Unassembled WGS sequence"/>
</dbReference>
<evidence type="ECO:0000313" key="1">
    <source>
        <dbReference type="EMBL" id="CAK9032779.1"/>
    </source>
</evidence>